<dbReference type="PROSITE" id="PS51257">
    <property type="entry name" value="PROKAR_LIPOPROTEIN"/>
    <property type="match status" value="1"/>
</dbReference>
<keyword evidence="1" id="KW-0472">Membrane</keyword>
<keyword evidence="1" id="KW-1133">Transmembrane helix</keyword>
<dbReference type="RefSeq" id="WP_213433893.1">
    <property type="nucleotide sequence ID" value="NZ_AP024545.1"/>
</dbReference>
<sequence length="449" mass="48952">MHRFGQGVAWALGSCAVAVVVAYLAVVAINWFDEPPSADAQALARITGDRPIIPDQSNAYILFLGLSAPLQEDPFIRGQERNRFLTRVQPWKAGDAPVYLPGREVQYKGSRTPAIAAIAEACGKFDTDSAECVRLVHADPAQVAQWLDSESWLLARYEDLVALRQWRERVPNDMAAPMPSFLVARDGQLLLLMQSWQHARAGQGDAARALLQDDLAFWRMVLQSSDTLITKMIATGAVERNLALGNLALRDLHAAGKPAAPPDAWQTPLSLAERSMQRPFAGEFRFQSGSLQPIADAFGTDRLSDWFKRPMLKVQATNNLSAARFRAAGLRFDADYPALPAAANMQAPTGRCDGLYNFVGCVLYGIGAASDDAQYALRVADLEGERRATLLAAELRAAGADATDLAQRVQASPLKNPYTGQPFEWDAANKRIVFTGMAKGTHARHAVPL</sequence>
<evidence type="ECO:0000256" key="1">
    <source>
        <dbReference type="SAM" id="Phobius"/>
    </source>
</evidence>
<evidence type="ECO:0000313" key="3">
    <source>
        <dbReference type="Proteomes" id="UP000681317"/>
    </source>
</evidence>
<name>A0ABM7Q6G1_9GAMM</name>
<keyword evidence="1" id="KW-0812">Transmembrane</keyword>
<dbReference type="Proteomes" id="UP000681317">
    <property type="component" value="Chromosome"/>
</dbReference>
<gene>
    <name evidence="2" type="ORF">LYSCAS_19600</name>
</gene>
<proteinExistence type="predicted"/>
<feature type="transmembrane region" description="Helical" evidence="1">
    <location>
        <begin position="7"/>
        <end position="32"/>
    </location>
</feature>
<dbReference type="EMBL" id="AP024545">
    <property type="protein sequence ID" value="BCT92936.1"/>
    <property type="molecule type" value="Genomic_DNA"/>
</dbReference>
<organism evidence="2 3">
    <name type="scientific">Noviluteimonas caseinilytica</name>
    <dbReference type="NCBI Taxonomy" id="2675101"/>
    <lineage>
        <taxon>Bacteria</taxon>
        <taxon>Pseudomonadati</taxon>
        <taxon>Pseudomonadota</taxon>
        <taxon>Gammaproteobacteria</taxon>
        <taxon>Lysobacterales</taxon>
        <taxon>Lysobacteraceae</taxon>
        <taxon>Noviluteimonas</taxon>
    </lineage>
</organism>
<keyword evidence="3" id="KW-1185">Reference proteome</keyword>
<protein>
    <submittedName>
        <fullName evidence="2">Uncharacterized protein</fullName>
    </submittedName>
</protein>
<accession>A0ABM7Q6G1</accession>
<evidence type="ECO:0000313" key="2">
    <source>
        <dbReference type="EMBL" id="BCT92936.1"/>
    </source>
</evidence>
<reference evidence="2 3" key="1">
    <citation type="submission" date="2021-03" db="EMBL/GenBank/DDBJ databases">
        <title>Complete Genome Sequences of Two Lysobacter Strains Isolated from Sea Water (Lysobacter caseinilyticus) and Soil (Lysobacter helvus) in South Korea.</title>
        <authorList>
            <person name="Watanabe Y."/>
            <person name="Arakawa K."/>
        </authorList>
    </citation>
    <scope>NUCLEOTIDE SEQUENCE [LARGE SCALE GENOMIC DNA]</scope>
    <source>
        <strain evidence="2 3">KVB24</strain>
    </source>
</reference>